<comment type="caution">
    <text evidence="1">The sequence shown here is derived from an EMBL/GenBank/DDBJ whole genome shotgun (WGS) entry which is preliminary data.</text>
</comment>
<name>A0ABW0N0Y9_9ACTN</name>
<organism evidence="1 2">
    <name type="scientific">Nocardioides caricicola</name>
    <dbReference type="NCBI Taxonomy" id="634770"/>
    <lineage>
        <taxon>Bacteria</taxon>
        <taxon>Bacillati</taxon>
        <taxon>Actinomycetota</taxon>
        <taxon>Actinomycetes</taxon>
        <taxon>Propionibacteriales</taxon>
        <taxon>Nocardioidaceae</taxon>
        <taxon>Nocardioides</taxon>
    </lineage>
</organism>
<keyword evidence="2" id="KW-1185">Reference proteome</keyword>
<dbReference type="RefSeq" id="WP_345180177.1">
    <property type="nucleotide sequence ID" value="NZ_BAABFQ010000007.1"/>
</dbReference>
<evidence type="ECO:0000313" key="1">
    <source>
        <dbReference type="EMBL" id="MFC5494249.1"/>
    </source>
</evidence>
<dbReference type="EMBL" id="JBHSMD010000004">
    <property type="protein sequence ID" value="MFC5494249.1"/>
    <property type="molecule type" value="Genomic_DNA"/>
</dbReference>
<proteinExistence type="predicted"/>
<accession>A0ABW0N0Y9</accession>
<reference evidence="2" key="1">
    <citation type="journal article" date="2019" name="Int. J. Syst. Evol. Microbiol.">
        <title>The Global Catalogue of Microorganisms (GCM) 10K type strain sequencing project: providing services to taxonomists for standard genome sequencing and annotation.</title>
        <authorList>
            <consortium name="The Broad Institute Genomics Platform"/>
            <consortium name="The Broad Institute Genome Sequencing Center for Infectious Disease"/>
            <person name="Wu L."/>
            <person name="Ma J."/>
        </authorList>
    </citation>
    <scope>NUCLEOTIDE SEQUENCE [LARGE SCALE GENOMIC DNA]</scope>
    <source>
        <strain evidence="2">KACC 13778</strain>
    </source>
</reference>
<dbReference type="Proteomes" id="UP001595956">
    <property type="component" value="Unassembled WGS sequence"/>
</dbReference>
<protein>
    <submittedName>
        <fullName evidence="1">Uncharacterized protein</fullName>
    </submittedName>
</protein>
<gene>
    <name evidence="1" type="ORF">ACFPKY_14120</name>
</gene>
<evidence type="ECO:0000313" key="2">
    <source>
        <dbReference type="Proteomes" id="UP001595956"/>
    </source>
</evidence>
<sequence>MELMELTGPVRVTGDHMLVIPHGRTALRRGLDHGESVVLKSAQGDMYAAQVLDIGFEPEDTIYTLQVGARLPKELAEERIAGLDPKIHDLAMHELVDLLGQLAHKPELYRLGIGAVC</sequence>